<feature type="compositionally biased region" description="Basic and acidic residues" evidence="1">
    <location>
        <begin position="288"/>
        <end position="299"/>
    </location>
</feature>
<feature type="compositionally biased region" description="Low complexity" evidence="1">
    <location>
        <begin position="337"/>
        <end position="347"/>
    </location>
</feature>
<feature type="region of interest" description="Disordered" evidence="1">
    <location>
        <begin position="263"/>
        <end position="299"/>
    </location>
</feature>
<feature type="compositionally biased region" description="Basic residues" evidence="1">
    <location>
        <begin position="323"/>
        <end position="333"/>
    </location>
</feature>
<keyword evidence="3" id="KW-1185">Reference proteome</keyword>
<dbReference type="Proteomes" id="UP000070444">
    <property type="component" value="Unassembled WGS sequence"/>
</dbReference>
<proteinExistence type="predicted"/>
<name>A0A137P4Z8_CONC2</name>
<evidence type="ECO:0000256" key="1">
    <source>
        <dbReference type="SAM" id="MobiDB-lite"/>
    </source>
</evidence>
<accession>A0A137P4Z8</accession>
<gene>
    <name evidence="2" type="ORF">CONCODRAFT_7423</name>
</gene>
<dbReference type="EMBL" id="KQ964513">
    <property type="protein sequence ID" value="KXN70087.1"/>
    <property type="molecule type" value="Genomic_DNA"/>
</dbReference>
<feature type="compositionally biased region" description="Basic and acidic residues" evidence="1">
    <location>
        <begin position="313"/>
        <end position="322"/>
    </location>
</feature>
<reference evidence="2 3" key="1">
    <citation type="journal article" date="2015" name="Genome Biol. Evol.">
        <title>Phylogenomic analyses indicate that early fungi evolved digesting cell walls of algal ancestors of land plants.</title>
        <authorList>
            <person name="Chang Y."/>
            <person name="Wang S."/>
            <person name="Sekimoto S."/>
            <person name="Aerts A.L."/>
            <person name="Choi C."/>
            <person name="Clum A."/>
            <person name="LaButti K.M."/>
            <person name="Lindquist E.A."/>
            <person name="Yee Ngan C."/>
            <person name="Ohm R.A."/>
            <person name="Salamov A.A."/>
            <person name="Grigoriev I.V."/>
            <person name="Spatafora J.W."/>
            <person name="Berbee M.L."/>
        </authorList>
    </citation>
    <scope>NUCLEOTIDE SEQUENCE [LARGE SCALE GENOMIC DNA]</scope>
    <source>
        <strain evidence="2 3">NRRL 28638</strain>
    </source>
</reference>
<feature type="region of interest" description="Disordered" evidence="1">
    <location>
        <begin position="313"/>
        <end position="347"/>
    </location>
</feature>
<dbReference type="AlphaFoldDB" id="A0A137P4Z8"/>
<feature type="compositionally biased region" description="Basic residues" evidence="1">
    <location>
        <begin position="275"/>
        <end position="287"/>
    </location>
</feature>
<evidence type="ECO:0000313" key="3">
    <source>
        <dbReference type="Proteomes" id="UP000070444"/>
    </source>
</evidence>
<evidence type="ECO:0000313" key="2">
    <source>
        <dbReference type="EMBL" id="KXN70087.1"/>
    </source>
</evidence>
<sequence length="632" mass="72989">MKLDKILNLNNPGNKASYRSSLSESLNLYKKKVNKTSIEVKLKNEDIKAKKNLSKYNETKDSYLECLKRYLNEDLYIDPTKAMERLRKEVGLEVSITLVQLTLTKLREELGPEVIDLDEFDIRNSQFSDRSKLKDIHLACLRKCIEEDRFIGPTEAWNRLRTETGIDIANSTVQKALFKLRKEMSPEQNSQESSGSEFSSKITGSYYRSKLKDSHIDRLREYLKKDSLLRPNEAMDQLRRDTGLIVSISTVYRALSNIREEIHTKHANESSSTIKTKKPVGRPRKQGPRPELRRKNLKENRYIKTAKMIKKYQDETSLEKNSKTTHRNLKRSINKMSSESARLSSSAAKRREISNLIKIKESHIQCLKKYLKQDISIGTTEAMNRLHAETGLAICPNTARTALIKSRRELDAECGSSDSSSVKSKQSRTRAKLNDSHMQCLKKYLEEDRYIMPTRARERLQEDTGLNVSVTPVRSALINLRKNIYQYYNDPSIPASESLVNRNWYFGYNLQDSHIEFLGKCLSKNHFIGPNEARKKLKQEMGLEANVRAVKTALKRIRGKMYPNRFKPYSSAPKVQHKCYKLKEDHITCLKRYLSDNSSISPAEAKKKLRQETGHESSLTLVNIALKKLRKK</sequence>
<organism evidence="2 3">
    <name type="scientific">Conidiobolus coronatus (strain ATCC 28846 / CBS 209.66 / NRRL 28638)</name>
    <name type="common">Delacroixia coronata</name>
    <dbReference type="NCBI Taxonomy" id="796925"/>
    <lineage>
        <taxon>Eukaryota</taxon>
        <taxon>Fungi</taxon>
        <taxon>Fungi incertae sedis</taxon>
        <taxon>Zoopagomycota</taxon>
        <taxon>Entomophthoromycotina</taxon>
        <taxon>Entomophthoromycetes</taxon>
        <taxon>Entomophthorales</taxon>
        <taxon>Ancylistaceae</taxon>
        <taxon>Conidiobolus</taxon>
    </lineage>
</organism>
<protein>
    <submittedName>
        <fullName evidence="2">Uncharacterized protein</fullName>
    </submittedName>
</protein>